<name>A0A2T7G5J8_9RHOB</name>
<gene>
    <name evidence="3" type="ORF">DC366_11185</name>
</gene>
<feature type="domain" description="Transglycosylase SLT" evidence="2">
    <location>
        <begin position="23"/>
        <end position="84"/>
    </location>
</feature>
<comment type="similarity">
    <text evidence="1">Belongs to the virb1 family.</text>
</comment>
<dbReference type="Pfam" id="PF01464">
    <property type="entry name" value="SLT"/>
    <property type="match status" value="1"/>
</dbReference>
<accession>A0A2T7G5J8</accession>
<keyword evidence="4" id="KW-1185">Reference proteome</keyword>
<comment type="caution">
    <text evidence="3">The sequence shown here is derived from an EMBL/GenBank/DDBJ whole genome shotgun (WGS) entry which is preliminary data.</text>
</comment>
<dbReference type="RefSeq" id="WP_108692315.1">
    <property type="nucleotide sequence ID" value="NZ_QCYH01000006.1"/>
</dbReference>
<dbReference type="OrthoDB" id="5945995at2"/>
<dbReference type="Proteomes" id="UP000244446">
    <property type="component" value="Unassembled WGS sequence"/>
</dbReference>
<dbReference type="SUPFAM" id="SSF53955">
    <property type="entry name" value="Lysozyme-like"/>
    <property type="match status" value="1"/>
</dbReference>
<sequence length="174" mass="19490">MEGVGKWFNSRDEALKYVEEKYHAGSRSFDVGCFQINYKWHGGNFASLFDMFDPNANALYAARFLETLYIEKGDWLDAAAAYHSRTDKYALKYRKRVEQILRSVPGQHVVLASHAPPRLNSREPAVYRAESGRVAENNYPLLQASSRKAPFGSLVPLAESDATASGFFAAASEE</sequence>
<dbReference type="InterPro" id="IPR008258">
    <property type="entry name" value="Transglycosylase_SLT_dom_1"/>
</dbReference>
<reference evidence="3 4" key="1">
    <citation type="submission" date="2018-04" db="EMBL/GenBank/DDBJ databases">
        <title>Pelagivirga bohaiensis gen. nov., sp. nov., a bacterium isolated from the Bohai Sea.</title>
        <authorList>
            <person name="Ji X."/>
        </authorList>
    </citation>
    <scope>NUCLEOTIDE SEQUENCE [LARGE SCALE GENOMIC DNA]</scope>
    <source>
        <strain evidence="3 4">BH-SD19</strain>
    </source>
</reference>
<protein>
    <submittedName>
        <fullName evidence="3">Transglycosylase</fullName>
    </submittedName>
</protein>
<proteinExistence type="inferred from homology"/>
<organism evidence="3 4">
    <name type="scientific">Pelagivirga sediminicola</name>
    <dbReference type="NCBI Taxonomy" id="2170575"/>
    <lineage>
        <taxon>Bacteria</taxon>
        <taxon>Pseudomonadati</taxon>
        <taxon>Pseudomonadota</taxon>
        <taxon>Alphaproteobacteria</taxon>
        <taxon>Rhodobacterales</taxon>
        <taxon>Paracoccaceae</taxon>
        <taxon>Pelagivirga</taxon>
    </lineage>
</organism>
<evidence type="ECO:0000256" key="1">
    <source>
        <dbReference type="ARBA" id="ARBA00009387"/>
    </source>
</evidence>
<dbReference type="AlphaFoldDB" id="A0A2T7G5J8"/>
<dbReference type="EMBL" id="QCYH01000006">
    <property type="protein sequence ID" value="PVA09691.1"/>
    <property type="molecule type" value="Genomic_DNA"/>
</dbReference>
<dbReference type="InterPro" id="IPR023346">
    <property type="entry name" value="Lysozyme-like_dom_sf"/>
</dbReference>
<evidence type="ECO:0000313" key="3">
    <source>
        <dbReference type="EMBL" id="PVA09691.1"/>
    </source>
</evidence>
<evidence type="ECO:0000313" key="4">
    <source>
        <dbReference type="Proteomes" id="UP000244446"/>
    </source>
</evidence>
<evidence type="ECO:0000259" key="2">
    <source>
        <dbReference type="Pfam" id="PF01464"/>
    </source>
</evidence>